<evidence type="ECO:0000256" key="2">
    <source>
        <dbReference type="ARBA" id="ARBA00029447"/>
    </source>
</evidence>
<keyword evidence="5" id="KW-1133">Transmembrane helix</keyword>
<protein>
    <submittedName>
        <fullName evidence="7">Methyl-accepting chemotaxis protein</fullName>
    </submittedName>
</protein>
<dbReference type="GO" id="GO:0007165">
    <property type="term" value="P:signal transduction"/>
    <property type="evidence" value="ECO:0007669"/>
    <property type="project" value="UniProtKB-KW"/>
</dbReference>
<dbReference type="Pfam" id="PF00015">
    <property type="entry name" value="MCPsignal"/>
    <property type="match status" value="1"/>
</dbReference>
<feature type="transmembrane region" description="Helical" evidence="5">
    <location>
        <begin position="134"/>
        <end position="156"/>
    </location>
</feature>
<gene>
    <name evidence="7" type="ORF">SAMN04488099_10836</name>
</gene>
<evidence type="ECO:0000313" key="7">
    <source>
        <dbReference type="EMBL" id="SEK89968.1"/>
    </source>
</evidence>
<evidence type="ECO:0000256" key="5">
    <source>
        <dbReference type="SAM" id="Phobius"/>
    </source>
</evidence>
<dbReference type="EMBL" id="FNZU01000008">
    <property type="protein sequence ID" value="SEK89968.1"/>
    <property type="molecule type" value="Genomic_DNA"/>
</dbReference>
<dbReference type="GO" id="GO:0004888">
    <property type="term" value="F:transmembrane signaling receptor activity"/>
    <property type="evidence" value="ECO:0007669"/>
    <property type="project" value="InterPro"/>
</dbReference>
<dbReference type="InterPro" id="IPR004089">
    <property type="entry name" value="MCPsignal_dom"/>
</dbReference>
<dbReference type="SUPFAM" id="SSF58104">
    <property type="entry name" value="Methyl-accepting chemotaxis protein (MCP) signaling domain"/>
    <property type="match status" value="1"/>
</dbReference>
<keyword evidence="5" id="KW-0812">Transmembrane</keyword>
<evidence type="ECO:0000256" key="4">
    <source>
        <dbReference type="SAM" id="MobiDB-lite"/>
    </source>
</evidence>
<reference evidence="8" key="1">
    <citation type="submission" date="2016-10" db="EMBL/GenBank/DDBJ databases">
        <authorList>
            <person name="Varghese N."/>
            <person name="Submissions S."/>
        </authorList>
    </citation>
    <scope>NUCLEOTIDE SEQUENCE [LARGE SCALE GENOMIC DNA]</scope>
    <source>
        <strain evidence="8">DSM 19183</strain>
    </source>
</reference>
<dbReference type="PROSITE" id="PS50111">
    <property type="entry name" value="CHEMOTAXIS_TRANSDUC_2"/>
    <property type="match status" value="1"/>
</dbReference>
<evidence type="ECO:0000256" key="1">
    <source>
        <dbReference type="ARBA" id="ARBA00023224"/>
    </source>
</evidence>
<dbReference type="SMART" id="SM00283">
    <property type="entry name" value="MA"/>
    <property type="match status" value="1"/>
</dbReference>
<accession>A0A1H7KT76</accession>
<dbReference type="GO" id="GO:0016020">
    <property type="term" value="C:membrane"/>
    <property type="evidence" value="ECO:0007669"/>
    <property type="project" value="InterPro"/>
</dbReference>
<feature type="transmembrane region" description="Helical" evidence="5">
    <location>
        <begin position="63"/>
        <end position="81"/>
    </location>
</feature>
<dbReference type="PRINTS" id="PR00260">
    <property type="entry name" value="CHEMTRNSDUCR"/>
</dbReference>
<evidence type="ECO:0000313" key="8">
    <source>
        <dbReference type="Proteomes" id="UP000199081"/>
    </source>
</evidence>
<keyword evidence="5" id="KW-0472">Membrane</keyword>
<keyword evidence="1 3" id="KW-0807">Transducer</keyword>
<feature type="transmembrane region" description="Helical" evidence="5">
    <location>
        <begin position="33"/>
        <end position="51"/>
    </location>
</feature>
<evidence type="ECO:0000259" key="6">
    <source>
        <dbReference type="PROSITE" id="PS50111"/>
    </source>
</evidence>
<dbReference type="STRING" id="426702.SAMN04488099_10836"/>
<dbReference type="Gene3D" id="1.10.287.950">
    <property type="entry name" value="Methyl-accepting chemotaxis protein"/>
    <property type="match status" value="1"/>
</dbReference>
<dbReference type="InterPro" id="IPR004090">
    <property type="entry name" value="Chemotax_Me-accpt_rcpt"/>
</dbReference>
<feature type="domain" description="Methyl-accepting transducer" evidence="6">
    <location>
        <begin position="228"/>
        <end position="485"/>
    </location>
</feature>
<organism evidence="7 8">
    <name type="scientific">Alkalibacterium pelagium</name>
    <dbReference type="NCBI Taxonomy" id="426702"/>
    <lineage>
        <taxon>Bacteria</taxon>
        <taxon>Bacillati</taxon>
        <taxon>Bacillota</taxon>
        <taxon>Bacilli</taxon>
        <taxon>Lactobacillales</taxon>
        <taxon>Carnobacteriaceae</taxon>
        <taxon>Alkalibacterium</taxon>
    </lineage>
</organism>
<proteinExistence type="inferred from homology"/>
<dbReference type="Proteomes" id="UP000199081">
    <property type="component" value="Unassembled WGS sequence"/>
</dbReference>
<dbReference type="GO" id="GO:0006935">
    <property type="term" value="P:chemotaxis"/>
    <property type="evidence" value="ECO:0007669"/>
    <property type="project" value="InterPro"/>
</dbReference>
<feature type="transmembrane region" description="Helical" evidence="5">
    <location>
        <begin position="162"/>
        <end position="180"/>
    </location>
</feature>
<name>A0A1H7KT76_9LACT</name>
<evidence type="ECO:0000256" key="3">
    <source>
        <dbReference type="PROSITE-ProRule" id="PRU00284"/>
    </source>
</evidence>
<keyword evidence="8" id="KW-1185">Reference proteome</keyword>
<dbReference type="OrthoDB" id="9760371at2"/>
<feature type="transmembrane region" description="Helical" evidence="5">
    <location>
        <begin position="88"/>
        <end position="107"/>
    </location>
</feature>
<comment type="similarity">
    <text evidence="2">Belongs to the methyl-accepting chemotaxis (MCP) protein family.</text>
</comment>
<dbReference type="PANTHER" id="PTHR32089:SF112">
    <property type="entry name" value="LYSOZYME-LIKE PROTEIN-RELATED"/>
    <property type="match status" value="1"/>
</dbReference>
<dbReference type="RefSeq" id="WP_091481000.1">
    <property type="nucleotide sequence ID" value="NZ_BJYC01000009.1"/>
</dbReference>
<sequence>MKTAAVLAPRNKINKAELNFTMKESFNVKANKLMTYIMIGMVLSAYPIVYLFSVMDWIDQDNFLAFLSYTLVILVLMFLSLKLFGQKPYGKFITIGLMYALPIAISSTLYTRTAWTVLFLYLILSLLYLDKKVLYLSGGMGALNLGLIIALDYTMITDPVEFSIMAVLYLFAVVGGYLVVAGGERLIAQIEESSEESEKQSLNMKAIIDTAQSTIRQLRHSVQSLDKTSASIVQASNEVNRAIEDIASSTSSQAEDTESGAVHVNDLGTILKGHSNQIDQLTSKTKEARSLRQSSMENLTSLTDNTQLSIEHVNEIETMIRSTSESVNKIEAASTEIASISEQTNLLALNASIEAARAGEEGKGFAVVAEEIRKLAEQSHKFNEEIAEVITNLTRQASEAVGAVGNLTSITKEQQGSLDDTNRRFDSLSEALITLEEVISSVADAGEKMESKTDELIGIMQSLSASSEENASTTEEISASTGTTSNDIAQISQDIHEITLQVKELESVIRN</sequence>
<feature type="region of interest" description="Disordered" evidence="4">
    <location>
        <begin position="463"/>
        <end position="485"/>
    </location>
</feature>
<dbReference type="AlphaFoldDB" id="A0A1H7KT76"/>
<dbReference type="PANTHER" id="PTHR32089">
    <property type="entry name" value="METHYL-ACCEPTING CHEMOTAXIS PROTEIN MCPB"/>
    <property type="match status" value="1"/>
</dbReference>